<dbReference type="EMBL" id="JAPHNI010001424">
    <property type="protein sequence ID" value="KAJ8105636.1"/>
    <property type="molecule type" value="Genomic_DNA"/>
</dbReference>
<organism evidence="1 2">
    <name type="scientific">Boeremia exigua</name>
    <dbReference type="NCBI Taxonomy" id="749465"/>
    <lineage>
        <taxon>Eukaryota</taxon>
        <taxon>Fungi</taxon>
        <taxon>Dikarya</taxon>
        <taxon>Ascomycota</taxon>
        <taxon>Pezizomycotina</taxon>
        <taxon>Dothideomycetes</taxon>
        <taxon>Pleosporomycetidae</taxon>
        <taxon>Pleosporales</taxon>
        <taxon>Pleosporineae</taxon>
        <taxon>Didymellaceae</taxon>
        <taxon>Boeremia</taxon>
    </lineage>
</organism>
<name>A0ACC2HRD7_9PLEO</name>
<dbReference type="Proteomes" id="UP001153331">
    <property type="component" value="Unassembled WGS sequence"/>
</dbReference>
<gene>
    <name evidence="1" type="ORF">OPT61_g10056</name>
</gene>
<evidence type="ECO:0000313" key="2">
    <source>
        <dbReference type="Proteomes" id="UP001153331"/>
    </source>
</evidence>
<reference evidence="1" key="1">
    <citation type="submission" date="2022-11" db="EMBL/GenBank/DDBJ databases">
        <title>Genome Sequence of Boeremia exigua.</title>
        <authorList>
            <person name="Buettner E."/>
        </authorList>
    </citation>
    <scope>NUCLEOTIDE SEQUENCE</scope>
    <source>
        <strain evidence="1">CU02</strain>
    </source>
</reference>
<comment type="caution">
    <text evidence="1">The sequence shown here is derived from an EMBL/GenBank/DDBJ whole genome shotgun (WGS) entry which is preliminary data.</text>
</comment>
<keyword evidence="2" id="KW-1185">Reference proteome</keyword>
<evidence type="ECO:0000313" key="1">
    <source>
        <dbReference type="EMBL" id="KAJ8105636.1"/>
    </source>
</evidence>
<sequence>MVHQSLQRRLGRRAGATLPHAAVSVPEPAAGITQLVTCQGGQPHASQSWDPIIKFTTTSATVRRLGRRSTGGQKALVSGSPSCRAVPHRYQPLAACNAEGFGSEGEPSLDLMCEIA</sequence>
<proteinExistence type="predicted"/>
<accession>A0ACC2HRD7</accession>
<protein>
    <submittedName>
        <fullName evidence="1">Uncharacterized protein</fullName>
    </submittedName>
</protein>